<dbReference type="GO" id="GO:0004760">
    <property type="term" value="F:L-serine-pyruvate transaminase activity"/>
    <property type="evidence" value="ECO:0007669"/>
    <property type="project" value="TreeGrafter"/>
</dbReference>
<dbReference type="InterPro" id="IPR015424">
    <property type="entry name" value="PyrdxlP-dep_Trfase"/>
</dbReference>
<dbReference type="AlphaFoldDB" id="A0A6A0A7Z4"/>
<dbReference type="GO" id="GO:0019265">
    <property type="term" value="P:glycine biosynthetic process, by transamination of glyoxylate"/>
    <property type="evidence" value="ECO:0007669"/>
    <property type="project" value="TreeGrafter"/>
</dbReference>
<evidence type="ECO:0000256" key="1">
    <source>
        <dbReference type="ARBA" id="ARBA00001933"/>
    </source>
</evidence>
<evidence type="ECO:0000313" key="3">
    <source>
        <dbReference type="EMBL" id="GFH28799.1"/>
    </source>
</evidence>
<name>A0A6A0A7Z4_HAELA</name>
<comment type="cofactor">
    <cofactor evidence="1">
        <name>pyridoxal 5'-phosphate</name>
        <dbReference type="ChEBI" id="CHEBI:597326"/>
    </cofactor>
</comment>
<dbReference type="GO" id="GO:0005777">
    <property type="term" value="C:peroxisome"/>
    <property type="evidence" value="ECO:0007669"/>
    <property type="project" value="TreeGrafter"/>
</dbReference>
<gene>
    <name evidence="3" type="ORF">HaLaN_27350</name>
</gene>
<dbReference type="SUPFAM" id="SSF53383">
    <property type="entry name" value="PLP-dependent transferases"/>
    <property type="match status" value="1"/>
</dbReference>
<sequence length="97" mass="10576">MHEVLWEGLQGLGLKPFVSKPEHRLATVNTIAVPEGVDWAALTRHAMDKYSLEIAGGLGPSAGKVWRIGVMGYNARPQNIELVIAAFRDGLKQQGKL</sequence>
<evidence type="ECO:0000256" key="2">
    <source>
        <dbReference type="ARBA" id="ARBA00022898"/>
    </source>
</evidence>
<dbReference type="PANTHER" id="PTHR21152:SF40">
    <property type="entry name" value="ALANINE--GLYOXYLATE AMINOTRANSFERASE"/>
    <property type="match status" value="1"/>
</dbReference>
<organism evidence="3 4">
    <name type="scientific">Haematococcus lacustris</name>
    <name type="common">Green alga</name>
    <name type="synonym">Haematococcus pluvialis</name>
    <dbReference type="NCBI Taxonomy" id="44745"/>
    <lineage>
        <taxon>Eukaryota</taxon>
        <taxon>Viridiplantae</taxon>
        <taxon>Chlorophyta</taxon>
        <taxon>core chlorophytes</taxon>
        <taxon>Chlorophyceae</taxon>
        <taxon>CS clade</taxon>
        <taxon>Chlamydomonadales</taxon>
        <taxon>Haematococcaceae</taxon>
        <taxon>Haematococcus</taxon>
    </lineage>
</organism>
<reference evidence="3 4" key="1">
    <citation type="submission" date="2020-02" db="EMBL/GenBank/DDBJ databases">
        <title>Draft genome sequence of Haematococcus lacustris strain NIES-144.</title>
        <authorList>
            <person name="Morimoto D."/>
            <person name="Nakagawa S."/>
            <person name="Yoshida T."/>
            <person name="Sawayama S."/>
        </authorList>
    </citation>
    <scope>NUCLEOTIDE SEQUENCE [LARGE SCALE GENOMIC DNA]</scope>
    <source>
        <strain evidence="3 4">NIES-144</strain>
    </source>
</reference>
<proteinExistence type="predicted"/>
<evidence type="ECO:0000313" key="4">
    <source>
        <dbReference type="Proteomes" id="UP000485058"/>
    </source>
</evidence>
<keyword evidence="4" id="KW-1185">Reference proteome</keyword>
<dbReference type="PANTHER" id="PTHR21152">
    <property type="entry name" value="AMINOTRANSFERASE CLASS V"/>
    <property type="match status" value="1"/>
</dbReference>
<dbReference type="GO" id="GO:0008453">
    <property type="term" value="F:alanine-glyoxylate transaminase activity"/>
    <property type="evidence" value="ECO:0007669"/>
    <property type="project" value="TreeGrafter"/>
</dbReference>
<accession>A0A6A0A7Z4</accession>
<dbReference type="Proteomes" id="UP000485058">
    <property type="component" value="Unassembled WGS sequence"/>
</dbReference>
<keyword evidence="2" id="KW-0663">Pyridoxal phosphate</keyword>
<protein>
    <submittedName>
        <fullName evidence="3">Aminotran_5 domain-containing protein</fullName>
    </submittedName>
</protein>
<dbReference type="InterPro" id="IPR015422">
    <property type="entry name" value="PyrdxlP-dep_Trfase_small"/>
</dbReference>
<dbReference type="EMBL" id="BLLF01004042">
    <property type="protein sequence ID" value="GFH28799.1"/>
    <property type="molecule type" value="Genomic_DNA"/>
</dbReference>
<dbReference type="Gene3D" id="3.90.1150.10">
    <property type="entry name" value="Aspartate Aminotransferase, domain 1"/>
    <property type="match status" value="1"/>
</dbReference>
<comment type="caution">
    <text evidence="3">The sequence shown here is derived from an EMBL/GenBank/DDBJ whole genome shotgun (WGS) entry which is preliminary data.</text>
</comment>